<feature type="domain" description="Small-subunit processome Utp12" evidence="7">
    <location>
        <begin position="430"/>
        <end position="530"/>
    </location>
</feature>
<dbReference type="FunFam" id="2.130.10.10:FF:000178">
    <property type="entry name" value="WD repeat domain 3"/>
    <property type="match status" value="1"/>
</dbReference>
<dbReference type="PANTHER" id="PTHR19853">
    <property type="entry name" value="WD REPEAT CONTAINING PROTEIN 3 WDR3"/>
    <property type="match status" value="1"/>
</dbReference>
<dbReference type="GO" id="GO:0034388">
    <property type="term" value="C:Pwp2p-containing subcomplex of 90S preribosome"/>
    <property type="evidence" value="ECO:0007669"/>
    <property type="project" value="TreeGrafter"/>
</dbReference>
<dbReference type="InterPro" id="IPR051570">
    <property type="entry name" value="TBC1_cilium_biogenesis"/>
</dbReference>
<dbReference type="GO" id="GO:0030490">
    <property type="term" value="P:maturation of SSU-rRNA"/>
    <property type="evidence" value="ECO:0007669"/>
    <property type="project" value="TreeGrafter"/>
</dbReference>
<evidence type="ECO:0000313" key="8">
    <source>
        <dbReference type="EMBL" id="CAI8017340.1"/>
    </source>
</evidence>
<evidence type="ECO:0000259" key="7">
    <source>
        <dbReference type="Pfam" id="PF04003"/>
    </source>
</evidence>
<dbReference type="Pfam" id="PF04003">
    <property type="entry name" value="Utp12"/>
    <property type="match status" value="1"/>
</dbReference>
<keyword evidence="3" id="KW-0677">Repeat</keyword>
<keyword evidence="9" id="KW-1185">Reference proteome</keyword>
<evidence type="ECO:0000256" key="5">
    <source>
        <dbReference type="ARBA" id="ARBA00038229"/>
    </source>
</evidence>
<dbReference type="CDD" id="cd00200">
    <property type="entry name" value="WD40"/>
    <property type="match status" value="1"/>
</dbReference>
<proteinExistence type="inferred from homology"/>
<dbReference type="EMBL" id="CASHTH010001619">
    <property type="protein sequence ID" value="CAI8017340.1"/>
    <property type="molecule type" value="Genomic_DNA"/>
</dbReference>
<dbReference type="InterPro" id="IPR036322">
    <property type="entry name" value="WD40_repeat_dom_sf"/>
</dbReference>
<dbReference type="PROSITE" id="PS50294">
    <property type="entry name" value="WD_REPEATS_REGION"/>
    <property type="match status" value="4"/>
</dbReference>
<dbReference type="InterPro" id="IPR019775">
    <property type="entry name" value="WD40_repeat_CS"/>
</dbReference>
<dbReference type="PANTHER" id="PTHR19853:SF0">
    <property type="entry name" value="WD REPEAT-CONTAINING PROTEIN 3"/>
    <property type="match status" value="1"/>
</dbReference>
<dbReference type="Gene3D" id="2.130.10.10">
    <property type="entry name" value="YVTN repeat-like/Quinoprotein amine dehydrogenase"/>
    <property type="match status" value="3"/>
</dbReference>
<evidence type="ECO:0000256" key="1">
    <source>
        <dbReference type="ARBA" id="ARBA00004604"/>
    </source>
</evidence>
<evidence type="ECO:0000256" key="4">
    <source>
        <dbReference type="ARBA" id="ARBA00023242"/>
    </source>
</evidence>
<dbReference type="Proteomes" id="UP001174909">
    <property type="component" value="Unassembled WGS sequence"/>
</dbReference>
<keyword evidence="2 6" id="KW-0853">WD repeat</keyword>
<protein>
    <submittedName>
        <fullName evidence="8">WD repeat-containing protein 3</fullName>
    </submittedName>
</protein>
<name>A0AA35RTC8_GEOBA</name>
<feature type="repeat" description="WD" evidence="6">
    <location>
        <begin position="252"/>
        <end position="293"/>
    </location>
</feature>
<dbReference type="InterPro" id="IPR020472">
    <property type="entry name" value="WD40_PAC1"/>
</dbReference>
<sequence>MMVALGLHSNSIQVHMLDMETTSPGHTLLHSITAPSHRTDVRAVCFSGDDRAIASGSANSIKIWSRSSRNCLHTMESGHVLSLTFVPGDRHIVVGTKTGQVQLYEVGSGDLLQEAGAHSGAVWSVDVSPDRRGLVTGSADHDVKFWDFELISDPASQQRRLSLSHVRTLKMAEEVLCVCHSPNGRLLAVALLDSTVKIFFTDSLKFSLSLYGHKLPVLSMDITSDSTLLATCSSDKNIRIWGLDFGDCHKSLFAHDDSIMGVKFVPDTHLLFSCGKDRVVKFWDADSFDLIMTLEGHCGEVWCLAVSRDGNTVVTGSHDHSLRLWERTDEPLILSEEREKEREAQFEEAVAEGEETALPGEEGGGEVLKAGRKTMETMRSAEQLMEALAVYREEKVKGQEWEEESQLERREVSRPKPHPLLVAMGDITAERYVLMVAKRIRSSELDEALLVMPFSDVTEFVPLLCHWLENGWETELACRCLLFLLRVHHHQIVTSPLLLPVMDSLRHHTRHSVESLRDLYGFNLAGLRSVRDGVETTGTPLFADISSRLQKIQKKKRLKTVQ</sequence>
<evidence type="ECO:0000256" key="3">
    <source>
        <dbReference type="ARBA" id="ARBA00022737"/>
    </source>
</evidence>
<dbReference type="InterPro" id="IPR001680">
    <property type="entry name" value="WD40_rpt"/>
</dbReference>
<dbReference type="SMART" id="SM00320">
    <property type="entry name" value="WD40"/>
    <property type="match status" value="7"/>
</dbReference>
<dbReference type="PRINTS" id="PR00320">
    <property type="entry name" value="GPROTEINBRPT"/>
</dbReference>
<evidence type="ECO:0000313" key="9">
    <source>
        <dbReference type="Proteomes" id="UP001174909"/>
    </source>
</evidence>
<dbReference type="FunFam" id="2.130.10.10:FF:000157">
    <property type="entry name" value="WD repeat domain 3"/>
    <property type="match status" value="1"/>
</dbReference>
<organism evidence="8 9">
    <name type="scientific">Geodia barretti</name>
    <name type="common">Barrett's horny sponge</name>
    <dbReference type="NCBI Taxonomy" id="519541"/>
    <lineage>
        <taxon>Eukaryota</taxon>
        <taxon>Metazoa</taxon>
        <taxon>Porifera</taxon>
        <taxon>Demospongiae</taxon>
        <taxon>Heteroscleromorpha</taxon>
        <taxon>Tetractinellida</taxon>
        <taxon>Astrophorina</taxon>
        <taxon>Geodiidae</taxon>
        <taxon>Geodia</taxon>
    </lineage>
</organism>
<feature type="repeat" description="WD" evidence="6">
    <location>
        <begin position="210"/>
        <end position="251"/>
    </location>
</feature>
<comment type="subcellular location">
    <subcellularLocation>
        <location evidence="1">Nucleus</location>
        <location evidence="1">Nucleolus</location>
    </subcellularLocation>
</comment>
<keyword evidence="4" id="KW-0539">Nucleus</keyword>
<dbReference type="Pfam" id="PF25172">
    <property type="entry name" value="Beta-prop_WDR3_2nd"/>
    <property type="match status" value="1"/>
</dbReference>
<comment type="caution">
    <text evidence="8">The sequence shown here is derived from an EMBL/GenBank/DDBJ whole genome shotgun (WGS) entry which is preliminary data.</text>
</comment>
<dbReference type="InterPro" id="IPR007148">
    <property type="entry name" value="SSU_processome_Utp12"/>
</dbReference>
<dbReference type="PROSITE" id="PS50082">
    <property type="entry name" value="WD_REPEATS_2"/>
    <property type="match status" value="4"/>
</dbReference>
<reference evidence="8" key="1">
    <citation type="submission" date="2023-03" db="EMBL/GenBank/DDBJ databases">
        <authorList>
            <person name="Steffen K."/>
            <person name="Cardenas P."/>
        </authorList>
    </citation>
    <scope>NUCLEOTIDE SEQUENCE</scope>
</reference>
<dbReference type="SUPFAM" id="SSF50978">
    <property type="entry name" value="WD40 repeat-like"/>
    <property type="match status" value="1"/>
</dbReference>
<dbReference type="GO" id="GO:0030515">
    <property type="term" value="F:snoRNA binding"/>
    <property type="evidence" value="ECO:0007669"/>
    <property type="project" value="TreeGrafter"/>
</dbReference>
<gene>
    <name evidence="8" type="ORF">GBAR_LOCUS10543</name>
</gene>
<comment type="similarity">
    <text evidence="5">Belongs to the WD repeat WDR3/UTP12 family.</text>
</comment>
<feature type="repeat" description="WD" evidence="6">
    <location>
        <begin position="294"/>
        <end position="335"/>
    </location>
</feature>
<dbReference type="InterPro" id="IPR015943">
    <property type="entry name" value="WD40/YVTN_repeat-like_dom_sf"/>
</dbReference>
<dbReference type="PROSITE" id="PS00678">
    <property type="entry name" value="WD_REPEATS_1"/>
    <property type="match status" value="2"/>
</dbReference>
<accession>A0AA35RTC8</accession>
<dbReference type="GO" id="GO:0032040">
    <property type="term" value="C:small-subunit processome"/>
    <property type="evidence" value="ECO:0007669"/>
    <property type="project" value="TreeGrafter"/>
</dbReference>
<evidence type="ECO:0000256" key="6">
    <source>
        <dbReference type="PROSITE-ProRule" id="PRU00221"/>
    </source>
</evidence>
<dbReference type="AlphaFoldDB" id="A0AA35RTC8"/>
<feature type="repeat" description="WD" evidence="6">
    <location>
        <begin position="115"/>
        <end position="149"/>
    </location>
</feature>
<evidence type="ECO:0000256" key="2">
    <source>
        <dbReference type="ARBA" id="ARBA00022574"/>
    </source>
</evidence>